<dbReference type="SUPFAM" id="SSF50630">
    <property type="entry name" value="Acid proteases"/>
    <property type="match status" value="1"/>
</dbReference>
<keyword evidence="2" id="KW-0645">Protease</keyword>
<evidence type="ECO:0000256" key="3">
    <source>
        <dbReference type="ARBA" id="ARBA00022750"/>
    </source>
</evidence>
<evidence type="ECO:0000256" key="1">
    <source>
        <dbReference type="ARBA" id="ARBA00007447"/>
    </source>
</evidence>
<dbReference type="CDD" id="cd05476">
    <property type="entry name" value="pepsin_A_like_plant"/>
    <property type="match status" value="1"/>
</dbReference>
<evidence type="ECO:0000256" key="2">
    <source>
        <dbReference type="ARBA" id="ARBA00022670"/>
    </source>
</evidence>
<keyword evidence="3" id="KW-0064">Aspartyl protease</keyword>
<dbReference type="InterPro" id="IPR034161">
    <property type="entry name" value="Pepsin-like_plant"/>
</dbReference>
<comment type="similarity">
    <text evidence="1">Belongs to the peptidase A1 family.</text>
</comment>
<proteinExistence type="inferred from homology"/>
<dbReference type="InterPro" id="IPR051708">
    <property type="entry name" value="Plant_Aspart_Prot_A1"/>
</dbReference>
<dbReference type="InterPro" id="IPR021109">
    <property type="entry name" value="Peptidase_aspartic_dom_sf"/>
</dbReference>
<dbReference type="GO" id="GO:0004190">
    <property type="term" value="F:aspartic-type endopeptidase activity"/>
    <property type="evidence" value="ECO:0007669"/>
    <property type="project" value="UniProtKB-KW"/>
</dbReference>
<dbReference type="InterPro" id="IPR032799">
    <property type="entry name" value="TAXi_C"/>
</dbReference>
<evidence type="ECO:0000313" key="7">
    <source>
        <dbReference type="EMBL" id="KAF5954986.1"/>
    </source>
</evidence>
<dbReference type="PANTHER" id="PTHR47967">
    <property type="entry name" value="OS07G0603500 PROTEIN-RELATED"/>
    <property type="match status" value="1"/>
</dbReference>
<sequence length="468" mass="52825">MQLVMASLNLFTVVMLVLSSLNSIFPSIFCLGLINSSFPPPSPSPSPLPSSPSASPSLLKDDDIGFVARLIHRTSPQSPFYNPLANQEDLMAKDIHISQQRSVYFSQLTTITKGETNMMVRAPMMSDNFLMKFSIGTPPQQTFAVPDTGSSLIWMQCSPCDKCYNQNRIAPIYNREKSSTFRQQLCVNFYCGGLKYLTCLEKSICQYSLSYVDKSMSTGFIAEESFTFEANDFTERTTLENIDFGCGTRNIDGSGLGIPGIIGLGNDRVSLIRQLNYPYFSYCVTDELIDPRGWIHFGSAARLLGRSTPITTHTSFYYLSIEGITVRGEEDEEVNLPKEFFDYGFVIDSGSTYTALYNGAFDALIEKVKSMYDDEAEKFGDYELCYEKISDVPEIVFKFKDLDFRLNDENTWLRAPNGFICLAMFRANETSIFGMYQQRRVNVGFNLRREKLTLKNVNSCPDDDDDED</sequence>
<protein>
    <recommendedName>
        <fullName evidence="6">Peptidase A1 domain-containing protein</fullName>
    </recommendedName>
</protein>
<evidence type="ECO:0000256" key="5">
    <source>
        <dbReference type="ARBA" id="ARBA00023180"/>
    </source>
</evidence>
<name>A0A7J7HSG4_CAMSI</name>
<dbReference type="Pfam" id="PF14541">
    <property type="entry name" value="TAXi_C"/>
    <property type="match status" value="1"/>
</dbReference>
<keyword evidence="8" id="KW-1185">Reference proteome</keyword>
<feature type="domain" description="Peptidase A1" evidence="6">
    <location>
        <begin position="129"/>
        <end position="455"/>
    </location>
</feature>
<dbReference type="GO" id="GO:0006508">
    <property type="term" value="P:proteolysis"/>
    <property type="evidence" value="ECO:0007669"/>
    <property type="project" value="UniProtKB-KW"/>
</dbReference>
<dbReference type="AlphaFoldDB" id="A0A7J7HSG4"/>
<dbReference type="PROSITE" id="PS51767">
    <property type="entry name" value="PEPTIDASE_A1"/>
    <property type="match status" value="1"/>
</dbReference>
<dbReference type="EMBL" id="JACBKZ010000003">
    <property type="protein sequence ID" value="KAF5954986.1"/>
    <property type="molecule type" value="Genomic_DNA"/>
</dbReference>
<comment type="caution">
    <text evidence="7">The sequence shown here is derived from an EMBL/GenBank/DDBJ whole genome shotgun (WGS) entry which is preliminary data.</text>
</comment>
<dbReference type="Gene3D" id="2.40.70.10">
    <property type="entry name" value="Acid Proteases"/>
    <property type="match status" value="2"/>
</dbReference>
<dbReference type="InterPro" id="IPR032861">
    <property type="entry name" value="TAXi_N"/>
</dbReference>
<dbReference type="Pfam" id="PF14543">
    <property type="entry name" value="TAXi_N"/>
    <property type="match status" value="1"/>
</dbReference>
<dbReference type="PANTHER" id="PTHR47967:SF23">
    <property type="entry name" value="OS04G0448300 PROTEIN"/>
    <property type="match status" value="1"/>
</dbReference>
<organism evidence="7 8">
    <name type="scientific">Camellia sinensis</name>
    <name type="common">Tea plant</name>
    <name type="synonym">Thea sinensis</name>
    <dbReference type="NCBI Taxonomy" id="4442"/>
    <lineage>
        <taxon>Eukaryota</taxon>
        <taxon>Viridiplantae</taxon>
        <taxon>Streptophyta</taxon>
        <taxon>Embryophyta</taxon>
        <taxon>Tracheophyta</taxon>
        <taxon>Spermatophyta</taxon>
        <taxon>Magnoliopsida</taxon>
        <taxon>eudicotyledons</taxon>
        <taxon>Gunneridae</taxon>
        <taxon>Pentapetalae</taxon>
        <taxon>asterids</taxon>
        <taxon>Ericales</taxon>
        <taxon>Theaceae</taxon>
        <taxon>Camellia</taxon>
    </lineage>
</organism>
<keyword evidence="4" id="KW-0378">Hydrolase</keyword>
<gene>
    <name evidence="7" type="ORF">HYC85_007842</name>
</gene>
<accession>A0A7J7HSG4</accession>
<reference evidence="7 8" key="2">
    <citation type="submission" date="2020-07" db="EMBL/GenBank/DDBJ databases">
        <title>Genome assembly of wild tea tree DASZ reveals pedigree and selection history of tea varieties.</title>
        <authorList>
            <person name="Zhang W."/>
        </authorList>
    </citation>
    <scope>NUCLEOTIDE SEQUENCE [LARGE SCALE GENOMIC DNA]</scope>
    <source>
        <strain evidence="8">cv. G240</strain>
        <tissue evidence="7">Leaf</tissue>
    </source>
</reference>
<evidence type="ECO:0000313" key="8">
    <source>
        <dbReference type="Proteomes" id="UP000593564"/>
    </source>
</evidence>
<reference evidence="8" key="1">
    <citation type="journal article" date="2020" name="Nat. Commun.">
        <title>Genome assembly of wild tea tree DASZ reveals pedigree and selection history of tea varieties.</title>
        <authorList>
            <person name="Zhang W."/>
            <person name="Zhang Y."/>
            <person name="Qiu H."/>
            <person name="Guo Y."/>
            <person name="Wan H."/>
            <person name="Zhang X."/>
            <person name="Scossa F."/>
            <person name="Alseekh S."/>
            <person name="Zhang Q."/>
            <person name="Wang P."/>
            <person name="Xu L."/>
            <person name="Schmidt M.H."/>
            <person name="Jia X."/>
            <person name="Li D."/>
            <person name="Zhu A."/>
            <person name="Guo F."/>
            <person name="Chen W."/>
            <person name="Ni D."/>
            <person name="Usadel B."/>
            <person name="Fernie A.R."/>
            <person name="Wen W."/>
        </authorList>
    </citation>
    <scope>NUCLEOTIDE SEQUENCE [LARGE SCALE GENOMIC DNA]</scope>
    <source>
        <strain evidence="8">cv. G240</strain>
    </source>
</reference>
<keyword evidence="5" id="KW-0325">Glycoprotein</keyword>
<dbReference type="GO" id="GO:0005576">
    <property type="term" value="C:extracellular region"/>
    <property type="evidence" value="ECO:0007669"/>
    <property type="project" value="TreeGrafter"/>
</dbReference>
<dbReference type="InterPro" id="IPR033121">
    <property type="entry name" value="PEPTIDASE_A1"/>
</dbReference>
<evidence type="ECO:0000256" key="4">
    <source>
        <dbReference type="ARBA" id="ARBA00022801"/>
    </source>
</evidence>
<dbReference type="Proteomes" id="UP000593564">
    <property type="component" value="Unassembled WGS sequence"/>
</dbReference>
<evidence type="ECO:0000259" key="6">
    <source>
        <dbReference type="PROSITE" id="PS51767"/>
    </source>
</evidence>